<dbReference type="PANTHER" id="PTHR30572">
    <property type="entry name" value="MEMBRANE COMPONENT OF TRANSPORTER-RELATED"/>
    <property type="match status" value="1"/>
</dbReference>
<accession>A0A1J5TX44</accession>
<feature type="transmembrane region" description="Helical" evidence="7">
    <location>
        <begin position="364"/>
        <end position="388"/>
    </location>
</feature>
<feature type="transmembrane region" description="Helical" evidence="7">
    <location>
        <begin position="27"/>
        <end position="47"/>
    </location>
</feature>
<dbReference type="GO" id="GO:0016787">
    <property type="term" value="F:hydrolase activity"/>
    <property type="evidence" value="ECO:0007669"/>
    <property type="project" value="UniProtKB-KW"/>
</dbReference>
<dbReference type="EC" id="3.6.3.-" evidence="10"/>
<evidence type="ECO:0000256" key="6">
    <source>
        <dbReference type="ARBA" id="ARBA00038076"/>
    </source>
</evidence>
<keyword evidence="10" id="KW-0067">ATP-binding</keyword>
<gene>
    <name evidence="10" type="primary">macB_6</name>
    <name evidence="10" type="ORF">GALL_17170</name>
</gene>
<evidence type="ECO:0000259" key="9">
    <source>
        <dbReference type="Pfam" id="PF12704"/>
    </source>
</evidence>
<evidence type="ECO:0000256" key="2">
    <source>
        <dbReference type="ARBA" id="ARBA00022475"/>
    </source>
</evidence>
<keyword evidence="3 7" id="KW-0812">Transmembrane</keyword>
<evidence type="ECO:0000256" key="4">
    <source>
        <dbReference type="ARBA" id="ARBA00022989"/>
    </source>
</evidence>
<name>A0A1J5TX44_9ZZZZ</name>
<feature type="domain" description="MacB-like periplasmic core" evidence="9">
    <location>
        <begin position="23"/>
        <end position="245"/>
    </location>
</feature>
<keyword evidence="10" id="KW-0547">Nucleotide-binding</keyword>
<reference evidence="10" key="1">
    <citation type="submission" date="2016-10" db="EMBL/GenBank/DDBJ databases">
        <title>Sequence of Gallionella enrichment culture.</title>
        <authorList>
            <person name="Poehlein A."/>
            <person name="Muehling M."/>
            <person name="Daniel R."/>
        </authorList>
    </citation>
    <scope>NUCLEOTIDE SEQUENCE</scope>
</reference>
<dbReference type="PANTHER" id="PTHR30572:SF4">
    <property type="entry name" value="ABC TRANSPORTER PERMEASE YTRF"/>
    <property type="match status" value="1"/>
</dbReference>
<comment type="subcellular location">
    <subcellularLocation>
        <location evidence="1">Cell membrane</location>
        <topology evidence="1">Multi-pass membrane protein</topology>
    </subcellularLocation>
</comment>
<dbReference type="AlphaFoldDB" id="A0A1J5TX44"/>
<dbReference type="InterPro" id="IPR025857">
    <property type="entry name" value="MacB_PCD"/>
</dbReference>
<evidence type="ECO:0000256" key="7">
    <source>
        <dbReference type="SAM" id="Phobius"/>
    </source>
</evidence>
<organism evidence="10">
    <name type="scientific">mine drainage metagenome</name>
    <dbReference type="NCBI Taxonomy" id="410659"/>
    <lineage>
        <taxon>unclassified sequences</taxon>
        <taxon>metagenomes</taxon>
        <taxon>ecological metagenomes</taxon>
    </lineage>
</organism>
<dbReference type="Pfam" id="PF02687">
    <property type="entry name" value="FtsX"/>
    <property type="match status" value="1"/>
</dbReference>
<evidence type="ECO:0000256" key="3">
    <source>
        <dbReference type="ARBA" id="ARBA00022692"/>
    </source>
</evidence>
<keyword evidence="5 7" id="KW-0472">Membrane</keyword>
<dbReference type="GO" id="GO:0005524">
    <property type="term" value="F:ATP binding"/>
    <property type="evidence" value="ECO:0007669"/>
    <property type="project" value="UniProtKB-KW"/>
</dbReference>
<keyword evidence="4 7" id="KW-1133">Transmembrane helix</keyword>
<dbReference type="EMBL" id="MLJW01000003">
    <property type="protein sequence ID" value="OIR18388.1"/>
    <property type="molecule type" value="Genomic_DNA"/>
</dbReference>
<keyword evidence="2" id="KW-1003">Cell membrane</keyword>
<feature type="domain" description="ABC3 transporter permease C-terminal" evidence="8">
    <location>
        <begin position="285"/>
        <end position="398"/>
    </location>
</feature>
<dbReference type="GO" id="GO:0022857">
    <property type="term" value="F:transmembrane transporter activity"/>
    <property type="evidence" value="ECO:0007669"/>
    <property type="project" value="TreeGrafter"/>
</dbReference>
<evidence type="ECO:0000313" key="10">
    <source>
        <dbReference type="EMBL" id="OIR18388.1"/>
    </source>
</evidence>
<evidence type="ECO:0000256" key="1">
    <source>
        <dbReference type="ARBA" id="ARBA00004651"/>
    </source>
</evidence>
<dbReference type="GO" id="GO:0005886">
    <property type="term" value="C:plasma membrane"/>
    <property type="evidence" value="ECO:0007669"/>
    <property type="project" value="UniProtKB-SubCell"/>
</dbReference>
<keyword evidence="10" id="KW-0378">Hydrolase</keyword>
<proteinExistence type="inferred from homology"/>
<comment type="caution">
    <text evidence="10">The sequence shown here is derived from an EMBL/GenBank/DDBJ whole genome shotgun (WGS) entry which is preliminary data.</text>
</comment>
<evidence type="ECO:0000259" key="8">
    <source>
        <dbReference type="Pfam" id="PF02687"/>
    </source>
</evidence>
<sequence>MTQMLLNALLLALRAIRRNLMRSFLTVLGVVIGVAAVITMVTLGNGATRMVSDQISSLGSNLLILRPGQQLGPGRDSAGAPNFRVADVEAIQTQITSLRAVAPVVSSKVTLVAGSQNWSSQVSGTSNEYFTAGNWKIAAGRQFGEDEEAVGKAVCIIGNTVKNQLFGKQSPIGDELRVKNFSCEIIGLLRAKGQGAMGQDQDDVVLMPVVTVQRRLTGSQDVSTLMLSLRDGVASDKVMEQIRRLMRERRKLSENEEDDFNVMDTKQIAETLSGTIRTMTGLLGAVAAVSLLVGGIGIMNIMLVSVTERTREIGIRLAIGALEQEVLMQFLIEAVVLSALGGLIGIVLALGACLGLSALMHMPFLFGPGINLLAFLFSAAIGIVFGYVPARRAASLDPIVALRYE</sequence>
<evidence type="ECO:0000256" key="5">
    <source>
        <dbReference type="ARBA" id="ARBA00023136"/>
    </source>
</evidence>
<dbReference type="InterPro" id="IPR050250">
    <property type="entry name" value="Macrolide_Exporter_MacB"/>
</dbReference>
<feature type="transmembrane region" description="Helical" evidence="7">
    <location>
        <begin position="282"/>
        <end position="306"/>
    </location>
</feature>
<dbReference type="InterPro" id="IPR003838">
    <property type="entry name" value="ABC3_permease_C"/>
</dbReference>
<protein>
    <submittedName>
        <fullName evidence="10">Macrolide export ATP-binding/permease protein MacB</fullName>
        <ecNumber evidence="10">3.6.3.-</ecNumber>
    </submittedName>
</protein>
<comment type="similarity">
    <text evidence="6">Belongs to the ABC-4 integral membrane protein family.</text>
</comment>
<dbReference type="Pfam" id="PF12704">
    <property type="entry name" value="MacB_PCD"/>
    <property type="match status" value="1"/>
</dbReference>
<feature type="transmembrane region" description="Helical" evidence="7">
    <location>
        <begin position="326"/>
        <end position="352"/>
    </location>
</feature>